<feature type="transmembrane region" description="Helical" evidence="10">
    <location>
        <begin position="227"/>
        <end position="249"/>
    </location>
</feature>
<dbReference type="GO" id="GO:0005886">
    <property type="term" value="C:plasma membrane"/>
    <property type="evidence" value="ECO:0007669"/>
    <property type="project" value="UniProtKB-SubCell"/>
</dbReference>
<dbReference type="AlphaFoldDB" id="E3IYH5"/>
<feature type="compositionally biased region" description="Low complexity" evidence="9">
    <location>
        <begin position="1"/>
        <end position="12"/>
    </location>
</feature>
<dbReference type="SUPFAM" id="SSF81338">
    <property type="entry name" value="Aquaporin-like"/>
    <property type="match status" value="1"/>
</dbReference>
<dbReference type="Proteomes" id="UP000002484">
    <property type="component" value="Chromosome"/>
</dbReference>
<evidence type="ECO:0000313" key="11">
    <source>
        <dbReference type="EMBL" id="ADP83920.1"/>
    </source>
</evidence>
<dbReference type="NCBIfam" id="NF003838">
    <property type="entry name" value="PRK05420.1"/>
    <property type="match status" value="1"/>
</dbReference>
<sequence>MAVKAGTAGEAGTAREARADAASSAEENRRRVRKLAAEAIGTFLLVLGGVGTAVLAGDFMGTLGVALAFGLTLVVLMYVIGPVSGCHVNPAVTIGLCAAKKIAPKDAVAYIVAQCVGAIVAAAAIYLIADAGPFGYSARMQGLGANGYGAHSPAGFGLGGAFLAEVLLTGLLVFTCLGATHIQAPVGFAGIAIGFVLAVCNLVSIPVDNTGVNPARSLGPAVFAGGWALSQLWLFIVAPIVGALVAAAVHRVLRPEPGVRLSTAARALPSESEARIAQETARLLKMPVGAPRHLADGRRAPAGAEDPAKVGAGSAAGRPGRGPDGFRDRDWNRDQDQPGDDTGGC</sequence>
<evidence type="ECO:0000256" key="8">
    <source>
        <dbReference type="RuleBase" id="RU000477"/>
    </source>
</evidence>
<keyword evidence="4" id="KW-1003">Cell membrane</keyword>
<feature type="transmembrane region" description="Helical" evidence="10">
    <location>
        <begin position="156"/>
        <end position="179"/>
    </location>
</feature>
<dbReference type="Gene3D" id="1.20.1080.10">
    <property type="entry name" value="Glycerol uptake facilitator protein"/>
    <property type="match status" value="1"/>
</dbReference>
<gene>
    <name evidence="11" type="ordered locus">FraEuI1c_5936</name>
</gene>
<dbReference type="OrthoDB" id="9807293at2"/>
<dbReference type="GO" id="GO:0015250">
    <property type="term" value="F:water channel activity"/>
    <property type="evidence" value="ECO:0007669"/>
    <property type="project" value="TreeGrafter"/>
</dbReference>
<evidence type="ECO:0000256" key="10">
    <source>
        <dbReference type="SAM" id="Phobius"/>
    </source>
</evidence>
<dbReference type="InterPro" id="IPR023271">
    <property type="entry name" value="Aquaporin-like"/>
</dbReference>
<protein>
    <submittedName>
        <fullName evidence="11">MIP family channel protein</fullName>
    </submittedName>
</protein>
<keyword evidence="12" id="KW-1185">Reference proteome</keyword>
<dbReference type="PRINTS" id="PR00783">
    <property type="entry name" value="MINTRINSICP"/>
</dbReference>
<dbReference type="HOGENOM" id="CLU_020019_3_2_11"/>
<dbReference type="InterPro" id="IPR022357">
    <property type="entry name" value="MIP_CS"/>
</dbReference>
<dbReference type="PANTHER" id="PTHR19139:SF199">
    <property type="entry name" value="MIP17260P"/>
    <property type="match status" value="1"/>
</dbReference>
<name>E3IYH5_PSEI1</name>
<evidence type="ECO:0000256" key="7">
    <source>
        <dbReference type="ARBA" id="ARBA00023136"/>
    </source>
</evidence>
<dbReference type="PROSITE" id="PS00221">
    <property type="entry name" value="MIP"/>
    <property type="match status" value="1"/>
</dbReference>
<dbReference type="STRING" id="298654.FraEuI1c_5936"/>
<reference evidence="11 12" key="1">
    <citation type="submission" date="2010-10" db="EMBL/GenBank/DDBJ databases">
        <title>Complete sequence of Frankia sp. EuI1c.</title>
        <authorList>
            <consortium name="US DOE Joint Genome Institute"/>
            <person name="Lucas S."/>
            <person name="Copeland A."/>
            <person name="Lapidus A."/>
            <person name="Cheng J.-F."/>
            <person name="Bruce D."/>
            <person name="Goodwin L."/>
            <person name="Pitluck S."/>
            <person name="Chertkov O."/>
            <person name="Detter J.C."/>
            <person name="Han C."/>
            <person name="Tapia R."/>
            <person name="Land M."/>
            <person name="Hauser L."/>
            <person name="Jeffries C."/>
            <person name="Kyrpides N."/>
            <person name="Ivanova N."/>
            <person name="Mikhailova N."/>
            <person name="Beauchemin N."/>
            <person name="Sen A."/>
            <person name="Sur S.A."/>
            <person name="Gtari M."/>
            <person name="Wall L."/>
            <person name="Tisa L."/>
            <person name="Woyke T."/>
        </authorList>
    </citation>
    <scope>NUCLEOTIDE SEQUENCE [LARGE SCALE GENOMIC DNA]</scope>
    <source>
        <strain evidence="12">DSM 45817 / CECT 9037 / EuI1c</strain>
    </source>
</reference>
<feature type="region of interest" description="Disordered" evidence="9">
    <location>
        <begin position="294"/>
        <end position="345"/>
    </location>
</feature>
<evidence type="ECO:0000256" key="3">
    <source>
        <dbReference type="ARBA" id="ARBA00022448"/>
    </source>
</evidence>
<feature type="region of interest" description="Disordered" evidence="9">
    <location>
        <begin position="1"/>
        <end position="25"/>
    </location>
</feature>
<organism evidence="11 12">
    <name type="scientific">Pseudofrankia inefficax (strain DSM 45817 / CECT 9037 / DDB 130130 / EuI1c)</name>
    <name type="common">Frankia inefficax</name>
    <dbReference type="NCBI Taxonomy" id="298654"/>
    <lineage>
        <taxon>Bacteria</taxon>
        <taxon>Bacillati</taxon>
        <taxon>Actinomycetota</taxon>
        <taxon>Actinomycetes</taxon>
        <taxon>Frankiales</taxon>
        <taxon>Frankiaceae</taxon>
        <taxon>Pseudofrankia</taxon>
    </lineage>
</organism>
<dbReference type="PANTHER" id="PTHR19139">
    <property type="entry name" value="AQUAPORIN TRANSPORTER"/>
    <property type="match status" value="1"/>
</dbReference>
<keyword evidence="5 8" id="KW-0812">Transmembrane</keyword>
<dbReference type="RefSeq" id="WP_013427038.1">
    <property type="nucleotide sequence ID" value="NC_014666.1"/>
</dbReference>
<evidence type="ECO:0000256" key="6">
    <source>
        <dbReference type="ARBA" id="ARBA00022989"/>
    </source>
</evidence>
<dbReference type="InterPro" id="IPR000425">
    <property type="entry name" value="MIP"/>
</dbReference>
<comment type="subcellular location">
    <subcellularLocation>
        <location evidence="1">Cell membrane</location>
        <topology evidence="1">Multi-pass membrane protein</topology>
    </subcellularLocation>
</comment>
<dbReference type="InParanoid" id="E3IYH5"/>
<keyword evidence="6 10" id="KW-1133">Transmembrane helix</keyword>
<dbReference type="EMBL" id="CP002299">
    <property type="protein sequence ID" value="ADP83920.1"/>
    <property type="molecule type" value="Genomic_DNA"/>
</dbReference>
<proteinExistence type="inferred from homology"/>
<evidence type="ECO:0000313" key="12">
    <source>
        <dbReference type="Proteomes" id="UP000002484"/>
    </source>
</evidence>
<comment type="similarity">
    <text evidence="2 8">Belongs to the MIP/aquaporin (TC 1.A.8) family.</text>
</comment>
<dbReference type="CDD" id="cd00333">
    <property type="entry name" value="MIP"/>
    <property type="match status" value="1"/>
</dbReference>
<keyword evidence="3 8" id="KW-0813">Transport</keyword>
<evidence type="ECO:0000256" key="9">
    <source>
        <dbReference type="SAM" id="MobiDB-lite"/>
    </source>
</evidence>
<accession>E3IYH5</accession>
<evidence type="ECO:0000256" key="5">
    <source>
        <dbReference type="ARBA" id="ARBA00022692"/>
    </source>
</evidence>
<dbReference type="InterPro" id="IPR034294">
    <property type="entry name" value="Aquaporin_transptr"/>
</dbReference>
<feature type="transmembrane region" description="Helical" evidence="10">
    <location>
        <begin position="35"/>
        <end position="57"/>
    </location>
</feature>
<evidence type="ECO:0000256" key="2">
    <source>
        <dbReference type="ARBA" id="ARBA00006175"/>
    </source>
</evidence>
<evidence type="ECO:0000256" key="4">
    <source>
        <dbReference type="ARBA" id="ARBA00022475"/>
    </source>
</evidence>
<evidence type="ECO:0000256" key="1">
    <source>
        <dbReference type="ARBA" id="ARBA00004651"/>
    </source>
</evidence>
<feature type="transmembrane region" description="Helical" evidence="10">
    <location>
        <begin position="63"/>
        <end position="86"/>
    </location>
</feature>
<feature type="compositionally biased region" description="Basic and acidic residues" evidence="9">
    <location>
        <begin position="324"/>
        <end position="336"/>
    </location>
</feature>
<feature type="transmembrane region" description="Helical" evidence="10">
    <location>
        <begin position="107"/>
        <end position="129"/>
    </location>
</feature>
<dbReference type="KEGG" id="fri:FraEuI1c_5936"/>
<dbReference type="Pfam" id="PF00230">
    <property type="entry name" value="MIP"/>
    <property type="match status" value="1"/>
</dbReference>
<keyword evidence="7 10" id="KW-0472">Membrane</keyword>
<feature type="transmembrane region" description="Helical" evidence="10">
    <location>
        <begin position="186"/>
        <end position="207"/>
    </location>
</feature>
<dbReference type="eggNOG" id="COG0580">
    <property type="taxonomic scope" value="Bacteria"/>
</dbReference>